<dbReference type="EMBL" id="CP071382">
    <property type="protein sequence ID" value="QSV44362.1"/>
    <property type="molecule type" value="Genomic_DNA"/>
</dbReference>
<evidence type="ECO:0008006" key="4">
    <source>
        <dbReference type="Google" id="ProtNLM"/>
    </source>
</evidence>
<accession>A0ABX7PYZ1</accession>
<dbReference type="Proteomes" id="UP000663651">
    <property type="component" value="Chromosome"/>
</dbReference>
<evidence type="ECO:0000313" key="2">
    <source>
        <dbReference type="EMBL" id="QSV44362.1"/>
    </source>
</evidence>
<feature type="signal peptide" evidence="1">
    <location>
        <begin position="1"/>
        <end position="17"/>
    </location>
</feature>
<sequence>MLHIIKLLLIFSILACAGCTAICRIDGPYEGKVVDAETKQPLEGVVVLGVWHKTQPNFAGSTFKIYDSIEMLTGKNGEFKIPGKGLMLLSNIDEIDLVIFKAQYNKIEGRWSDFKTNIGSKNIHWDGDKAIFYLSKLNYNDRKKRSLGLPLFLDTKKMRNLIFEINKDLKELGYDLYIEDLN</sequence>
<proteinExistence type="predicted"/>
<protein>
    <recommendedName>
        <fullName evidence="4">Lipoprotein</fullName>
    </recommendedName>
</protein>
<reference evidence="2 3" key="1">
    <citation type="submission" date="2021-03" db="EMBL/GenBank/DDBJ databases">
        <title>Geobacter metallireducens gen. nov. sp. nov., a microorganism capable of coupling the complete oxidation of organic compounds to the reduction of iron and other metals.</title>
        <authorList>
            <person name="Li Y."/>
        </authorList>
    </citation>
    <scope>NUCLEOTIDE SEQUENCE [LARGE SCALE GENOMIC DNA]</scope>
    <source>
        <strain evidence="2 3">Jerry-YX</strain>
    </source>
</reference>
<keyword evidence="3" id="KW-1185">Reference proteome</keyword>
<dbReference type="RefSeq" id="WP_207161999.1">
    <property type="nucleotide sequence ID" value="NZ_CP071382.1"/>
</dbReference>
<evidence type="ECO:0000313" key="3">
    <source>
        <dbReference type="Proteomes" id="UP000663651"/>
    </source>
</evidence>
<feature type="chain" id="PRO_5046051866" description="Lipoprotein" evidence="1">
    <location>
        <begin position="18"/>
        <end position="182"/>
    </location>
</feature>
<name>A0ABX7PYZ1_9BACT</name>
<gene>
    <name evidence="2" type="ORF">JZM60_09240</name>
</gene>
<organism evidence="2 3">
    <name type="scientific">Geobacter benzoatilyticus</name>
    <dbReference type="NCBI Taxonomy" id="2815309"/>
    <lineage>
        <taxon>Bacteria</taxon>
        <taxon>Pseudomonadati</taxon>
        <taxon>Thermodesulfobacteriota</taxon>
        <taxon>Desulfuromonadia</taxon>
        <taxon>Geobacterales</taxon>
        <taxon>Geobacteraceae</taxon>
        <taxon>Geobacter</taxon>
    </lineage>
</organism>
<keyword evidence="1" id="KW-0732">Signal</keyword>
<evidence type="ECO:0000256" key="1">
    <source>
        <dbReference type="SAM" id="SignalP"/>
    </source>
</evidence>